<gene>
    <name evidence="2" type="primary">Necator_chrIII.g8892</name>
    <name evidence="2" type="ORF">RB195_008127</name>
</gene>
<dbReference type="EMBL" id="JAVFWL010000003">
    <property type="protein sequence ID" value="KAK6739450.1"/>
    <property type="molecule type" value="Genomic_DNA"/>
</dbReference>
<evidence type="ECO:0000313" key="3">
    <source>
        <dbReference type="Proteomes" id="UP001303046"/>
    </source>
</evidence>
<comment type="caution">
    <text evidence="2">The sequence shown here is derived from an EMBL/GenBank/DDBJ whole genome shotgun (WGS) entry which is preliminary data.</text>
</comment>
<dbReference type="Pfam" id="PF00481">
    <property type="entry name" value="PP2C"/>
    <property type="match status" value="1"/>
</dbReference>
<evidence type="ECO:0000313" key="2">
    <source>
        <dbReference type="EMBL" id="KAK6739450.1"/>
    </source>
</evidence>
<name>A0ABR1CMX9_NECAM</name>
<dbReference type="InterPro" id="IPR001932">
    <property type="entry name" value="PPM-type_phosphatase-like_dom"/>
</dbReference>
<dbReference type="SUPFAM" id="SSF81606">
    <property type="entry name" value="PP2C-like"/>
    <property type="match status" value="1"/>
</dbReference>
<sequence>MTSNSSIAKDSMGFSQGESLRIAVAANQGGRKYMEDRVHIETLRKENSSIKFTFCGIYDGHGGHEASEYVRRNLLNNIEVNKLFHSDDDDDILKAIRLGFLATHHGIWREVLSVRCHQQSANGVAADRQPSLPCRPIPTVALRSRGWL</sequence>
<organism evidence="2 3">
    <name type="scientific">Necator americanus</name>
    <name type="common">Human hookworm</name>
    <dbReference type="NCBI Taxonomy" id="51031"/>
    <lineage>
        <taxon>Eukaryota</taxon>
        <taxon>Metazoa</taxon>
        <taxon>Ecdysozoa</taxon>
        <taxon>Nematoda</taxon>
        <taxon>Chromadorea</taxon>
        <taxon>Rhabditida</taxon>
        <taxon>Rhabditina</taxon>
        <taxon>Rhabditomorpha</taxon>
        <taxon>Strongyloidea</taxon>
        <taxon>Ancylostomatidae</taxon>
        <taxon>Bunostominae</taxon>
        <taxon>Necator</taxon>
    </lineage>
</organism>
<keyword evidence="3" id="KW-1185">Reference proteome</keyword>
<accession>A0ABR1CMX9</accession>
<proteinExistence type="predicted"/>
<reference evidence="2 3" key="1">
    <citation type="submission" date="2023-08" db="EMBL/GenBank/DDBJ databases">
        <title>A Necator americanus chromosomal reference genome.</title>
        <authorList>
            <person name="Ilik V."/>
            <person name="Petrzelkova K.J."/>
            <person name="Pardy F."/>
            <person name="Fuh T."/>
            <person name="Niatou-Singa F.S."/>
            <person name="Gouil Q."/>
            <person name="Baker L."/>
            <person name="Ritchie M.E."/>
            <person name="Jex A.R."/>
            <person name="Gazzola D."/>
            <person name="Li H."/>
            <person name="Toshio Fujiwara R."/>
            <person name="Zhan B."/>
            <person name="Aroian R.V."/>
            <person name="Pafco B."/>
            <person name="Schwarz E.M."/>
        </authorList>
    </citation>
    <scope>NUCLEOTIDE SEQUENCE [LARGE SCALE GENOMIC DNA]</scope>
    <source>
        <strain evidence="2 3">Aroian</strain>
        <tissue evidence="2">Whole animal</tissue>
    </source>
</reference>
<dbReference type="PROSITE" id="PS51746">
    <property type="entry name" value="PPM_2"/>
    <property type="match status" value="1"/>
</dbReference>
<dbReference type="Gene3D" id="3.60.40.10">
    <property type="entry name" value="PPM-type phosphatase domain"/>
    <property type="match status" value="1"/>
</dbReference>
<evidence type="ECO:0000259" key="1">
    <source>
        <dbReference type="PROSITE" id="PS51746"/>
    </source>
</evidence>
<dbReference type="Proteomes" id="UP001303046">
    <property type="component" value="Unassembled WGS sequence"/>
</dbReference>
<protein>
    <recommendedName>
        <fullName evidence="1">PPM-type phosphatase domain-containing protein</fullName>
    </recommendedName>
</protein>
<feature type="domain" description="PPM-type phosphatase" evidence="1">
    <location>
        <begin position="21"/>
        <end position="148"/>
    </location>
</feature>
<dbReference type="InterPro" id="IPR036457">
    <property type="entry name" value="PPM-type-like_dom_sf"/>
</dbReference>